<dbReference type="FunCoup" id="F6YX37">
    <property type="interactions" value="23"/>
</dbReference>
<dbReference type="HOGENOM" id="CLU_056016_0_1_1"/>
<reference evidence="8 9" key="1">
    <citation type="journal article" date="2007" name="Nature">
        <title>Genome of the marsupial Monodelphis domestica reveals innovation in non-coding sequences.</title>
        <authorList>
            <person name="Mikkelsen T.S."/>
            <person name="Wakefield M.J."/>
            <person name="Aken B."/>
            <person name="Amemiya C.T."/>
            <person name="Chang J.L."/>
            <person name="Duke S."/>
            <person name="Garber M."/>
            <person name="Gentles A.J."/>
            <person name="Goodstadt L."/>
            <person name="Heger A."/>
            <person name="Jurka J."/>
            <person name="Kamal M."/>
            <person name="Mauceli E."/>
            <person name="Searle S.M."/>
            <person name="Sharpe T."/>
            <person name="Baker M.L."/>
            <person name="Batzer M.A."/>
            <person name="Benos P.V."/>
            <person name="Belov K."/>
            <person name="Clamp M."/>
            <person name="Cook A."/>
            <person name="Cuff J."/>
            <person name="Das R."/>
            <person name="Davidow L."/>
            <person name="Deakin J.E."/>
            <person name="Fazzari M.J."/>
            <person name="Glass J.L."/>
            <person name="Grabherr M."/>
            <person name="Greally J.M."/>
            <person name="Gu W."/>
            <person name="Hore T.A."/>
            <person name="Huttley G.A."/>
            <person name="Kleber M."/>
            <person name="Jirtle R.L."/>
            <person name="Koina E."/>
            <person name="Lee J.T."/>
            <person name="Mahony S."/>
            <person name="Marra M.A."/>
            <person name="Miller R.D."/>
            <person name="Nicholls R.D."/>
            <person name="Oda M."/>
            <person name="Papenfuss A.T."/>
            <person name="Parra Z.E."/>
            <person name="Pollock D.D."/>
            <person name="Ray D.A."/>
            <person name="Schein J.E."/>
            <person name="Speed T.P."/>
            <person name="Thompson K."/>
            <person name="VandeBerg J.L."/>
            <person name="Wade C.M."/>
            <person name="Walker J.A."/>
            <person name="Waters P.D."/>
            <person name="Webber C."/>
            <person name="Weidman J.R."/>
            <person name="Xie X."/>
            <person name="Zody M.C."/>
            <person name="Baldwin J."/>
            <person name="Abdouelleil A."/>
            <person name="Abdulkadir J."/>
            <person name="Abebe A."/>
            <person name="Abera B."/>
            <person name="Abreu J."/>
            <person name="Acer S.C."/>
            <person name="Aftuck L."/>
            <person name="Alexander A."/>
            <person name="An P."/>
            <person name="Anderson E."/>
            <person name="Anderson S."/>
            <person name="Arachi H."/>
            <person name="Azer M."/>
            <person name="Bachantsang P."/>
            <person name="Barry A."/>
            <person name="Bayul T."/>
            <person name="Berlin A."/>
            <person name="Bessette D."/>
            <person name="Bloom T."/>
            <person name="Bloom T."/>
            <person name="Boguslavskiy L."/>
            <person name="Bonnet C."/>
            <person name="Boukhgalter B."/>
            <person name="Bourzgui I."/>
            <person name="Brown A."/>
            <person name="Cahill P."/>
            <person name="Channer S."/>
            <person name="Cheshatsang Y."/>
            <person name="Chuda L."/>
            <person name="Citroen M."/>
            <person name="Collymore A."/>
            <person name="Cooke P."/>
            <person name="Costello M."/>
            <person name="D'Aco K."/>
            <person name="Daza R."/>
            <person name="De Haan G."/>
            <person name="DeGray S."/>
            <person name="DeMaso C."/>
            <person name="Dhargay N."/>
            <person name="Dooley K."/>
            <person name="Dooley E."/>
            <person name="Doricent M."/>
            <person name="Dorje P."/>
            <person name="Dorjee K."/>
            <person name="Dupes A."/>
            <person name="Elong R."/>
            <person name="Falk J."/>
            <person name="Farina A."/>
            <person name="Faro S."/>
            <person name="Ferguson D."/>
            <person name="Fisher S."/>
            <person name="Foley C.D."/>
            <person name="Franke A."/>
            <person name="Friedrich D."/>
            <person name="Gadbois L."/>
            <person name="Gearin G."/>
            <person name="Gearin C.R."/>
            <person name="Giannoukos G."/>
            <person name="Goode T."/>
            <person name="Graham J."/>
            <person name="Grandbois E."/>
            <person name="Grewal S."/>
            <person name="Gyaltsen K."/>
            <person name="Hafez N."/>
            <person name="Hagos B."/>
            <person name="Hall J."/>
            <person name="Henson C."/>
            <person name="Hollinger A."/>
            <person name="Honan T."/>
            <person name="Huard M.D."/>
            <person name="Hughes L."/>
            <person name="Hurhula B."/>
            <person name="Husby M.E."/>
            <person name="Kamat A."/>
            <person name="Kanga B."/>
            <person name="Kashin S."/>
            <person name="Khazanovich D."/>
            <person name="Kisner P."/>
            <person name="Lance K."/>
            <person name="Lara M."/>
            <person name="Lee W."/>
            <person name="Lennon N."/>
            <person name="Letendre F."/>
            <person name="LeVine R."/>
            <person name="Lipovsky A."/>
            <person name="Liu X."/>
            <person name="Liu J."/>
            <person name="Liu S."/>
            <person name="Lokyitsang T."/>
            <person name="Lokyitsang Y."/>
            <person name="Lubonja R."/>
            <person name="Lui A."/>
            <person name="MacDonald P."/>
            <person name="Magnisalis V."/>
            <person name="Maru K."/>
            <person name="Matthews C."/>
            <person name="McCusker W."/>
            <person name="McDonough S."/>
            <person name="Mehta T."/>
            <person name="Meldrim J."/>
            <person name="Meneus L."/>
            <person name="Mihai O."/>
            <person name="Mihalev A."/>
            <person name="Mihova T."/>
            <person name="Mittelman R."/>
            <person name="Mlenga V."/>
            <person name="Montmayeur A."/>
            <person name="Mulrain L."/>
            <person name="Navidi A."/>
            <person name="Naylor J."/>
            <person name="Negash T."/>
            <person name="Nguyen T."/>
            <person name="Nguyen N."/>
            <person name="Nicol R."/>
            <person name="Norbu C."/>
            <person name="Norbu N."/>
            <person name="Novod N."/>
            <person name="O'Neill B."/>
            <person name="Osman S."/>
            <person name="Markiewicz E."/>
            <person name="Oyono O.L."/>
            <person name="Patti C."/>
            <person name="Phunkhang P."/>
            <person name="Pierre F."/>
            <person name="Priest M."/>
            <person name="Raghuraman S."/>
            <person name="Rege F."/>
            <person name="Reyes R."/>
            <person name="Rise C."/>
            <person name="Rogov P."/>
            <person name="Ross K."/>
            <person name="Ryan E."/>
            <person name="Settipalli S."/>
            <person name="Shea T."/>
            <person name="Sherpa N."/>
            <person name="Shi L."/>
            <person name="Shih D."/>
            <person name="Sparrow T."/>
            <person name="Spaulding J."/>
            <person name="Stalker J."/>
            <person name="Stange-Thomann N."/>
            <person name="Stavropoulos S."/>
            <person name="Stone C."/>
            <person name="Strader C."/>
            <person name="Tesfaye S."/>
            <person name="Thomson T."/>
            <person name="Thoulutsang Y."/>
            <person name="Thoulutsang D."/>
            <person name="Topham K."/>
            <person name="Topping I."/>
            <person name="Tsamla T."/>
            <person name="Vassiliev H."/>
            <person name="Vo A."/>
            <person name="Wangchuk T."/>
            <person name="Wangdi T."/>
            <person name="Weiand M."/>
            <person name="Wilkinson J."/>
            <person name="Wilson A."/>
            <person name="Yadav S."/>
            <person name="Young G."/>
            <person name="Yu Q."/>
            <person name="Zembek L."/>
            <person name="Zhong D."/>
            <person name="Zimmer A."/>
            <person name="Zwirko Z."/>
            <person name="Jaffe D.B."/>
            <person name="Alvarez P."/>
            <person name="Brockman W."/>
            <person name="Butler J."/>
            <person name="Chin C."/>
            <person name="Gnerre S."/>
            <person name="MacCallum I."/>
            <person name="Graves J.A."/>
            <person name="Ponting C.P."/>
            <person name="Breen M."/>
            <person name="Samollow P.B."/>
            <person name="Lander E.S."/>
            <person name="Lindblad-Toh K."/>
        </authorList>
    </citation>
    <scope>NUCLEOTIDE SEQUENCE [LARGE SCALE GENOMIC DNA]</scope>
</reference>
<dbReference type="InParanoid" id="F6YX37"/>
<dbReference type="GeneTree" id="ENSGT00520000055647"/>
<gene>
    <name evidence="8" type="primary">ZPBP</name>
</gene>
<dbReference type="InterPro" id="IPR010857">
    <property type="entry name" value="Sp38-bd"/>
</dbReference>
<dbReference type="OMA" id="GMNALIH"/>
<accession>F6YX37</accession>
<dbReference type="Ensembl" id="ENSMODT00000011844.4">
    <property type="protein sequence ID" value="ENSMODP00000011624.3"/>
    <property type="gene ID" value="ENSMODG00000009302.4"/>
</dbReference>
<dbReference type="PANTHER" id="PTHR15443">
    <property type="entry name" value="ZONA PELLUCIDA BINDING PROTEIN SP38"/>
    <property type="match status" value="1"/>
</dbReference>
<evidence type="ECO:0000256" key="6">
    <source>
        <dbReference type="ARBA" id="ARBA00023329"/>
    </source>
</evidence>
<evidence type="ECO:0000256" key="4">
    <source>
        <dbReference type="ARBA" id="ARBA00022525"/>
    </source>
</evidence>
<dbReference type="Proteomes" id="UP000002280">
    <property type="component" value="Chromosome 6"/>
</dbReference>
<dbReference type="AlphaFoldDB" id="F6YX37"/>
<evidence type="ECO:0000313" key="9">
    <source>
        <dbReference type="Proteomes" id="UP000002280"/>
    </source>
</evidence>
<dbReference type="PROSITE" id="PS50835">
    <property type="entry name" value="IG_LIKE"/>
    <property type="match status" value="1"/>
</dbReference>
<dbReference type="GO" id="GO:0001675">
    <property type="term" value="P:acrosome assembly"/>
    <property type="evidence" value="ECO:0000318"/>
    <property type="project" value="GO_Central"/>
</dbReference>
<dbReference type="InterPro" id="IPR007110">
    <property type="entry name" value="Ig-like_dom"/>
</dbReference>
<feature type="domain" description="Ig-like" evidence="7">
    <location>
        <begin position="80"/>
        <end position="152"/>
    </location>
</feature>
<organism evidence="8 9">
    <name type="scientific">Monodelphis domestica</name>
    <name type="common">Gray short-tailed opossum</name>
    <dbReference type="NCBI Taxonomy" id="13616"/>
    <lineage>
        <taxon>Eukaryota</taxon>
        <taxon>Metazoa</taxon>
        <taxon>Chordata</taxon>
        <taxon>Craniata</taxon>
        <taxon>Vertebrata</taxon>
        <taxon>Euteleostomi</taxon>
        <taxon>Mammalia</taxon>
        <taxon>Metatheria</taxon>
        <taxon>Didelphimorphia</taxon>
        <taxon>Didelphidae</taxon>
        <taxon>Monodelphis</taxon>
    </lineage>
</organism>
<dbReference type="Gene3D" id="2.60.40.10">
    <property type="entry name" value="Immunoglobulins"/>
    <property type="match status" value="1"/>
</dbReference>
<reference evidence="8" key="3">
    <citation type="submission" date="2025-09" db="UniProtKB">
        <authorList>
            <consortium name="Ensembl"/>
        </authorList>
    </citation>
    <scope>IDENTIFICATION</scope>
</reference>
<dbReference type="InterPro" id="IPR013783">
    <property type="entry name" value="Ig-like_fold"/>
</dbReference>
<dbReference type="GO" id="GO:0005576">
    <property type="term" value="C:extracellular region"/>
    <property type="evidence" value="ECO:0007669"/>
    <property type="project" value="UniProtKB-SubCell"/>
</dbReference>
<dbReference type="InterPro" id="IPR048805">
    <property type="entry name" value="ZPBP1/2_C"/>
</dbReference>
<dbReference type="STRING" id="13616.ENSMODP00000011624"/>
<dbReference type="Bgee" id="ENSMODG00000009302">
    <property type="expression patterns" value="Expressed in spermatocyte and 5 other cell types or tissues"/>
</dbReference>
<evidence type="ECO:0000256" key="1">
    <source>
        <dbReference type="ARBA" id="ARBA00004218"/>
    </source>
</evidence>
<keyword evidence="4" id="KW-0964">Secreted</keyword>
<keyword evidence="6" id="KW-0968">Cytoplasmic vesicle</keyword>
<keyword evidence="9" id="KW-1185">Reference proteome</keyword>
<evidence type="ECO:0000313" key="8">
    <source>
        <dbReference type="Ensembl" id="ENSMODP00000011624.3"/>
    </source>
</evidence>
<evidence type="ECO:0000256" key="5">
    <source>
        <dbReference type="ARBA" id="ARBA00023180"/>
    </source>
</evidence>
<dbReference type="GO" id="GO:0007339">
    <property type="term" value="P:binding of sperm to zona pellucida"/>
    <property type="evidence" value="ECO:0000318"/>
    <property type="project" value="GO_Central"/>
</dbReference>
<dbReference type="OrthoDB" id="9045220at2759"/>
<evidence type="ECO:0000256" key="2">
    <source>
        <dbReference type="ARBA" id="ARBA00004613"/>
    </source>
</evidence>
<name>F6YX37_MONDO</name>
<comment type="similarity">
    <text evidence="3">Belongs to the zona pellucida-binding protein Sp38 family.</text>
</comment>
<comment type="subcellular location">
    <subcellularLocation>
        <location evidence="1">Cytoplasmic vesicle</location>
        <location evidence="1">Secretory vesicle</location>
        <location evidence="1">Acrosome</location>
    </subcellularLocation>
    <subcellularLocation>
        <location evidence="2">Secreted</location>
    </subcellularLocation>
</comment>
<dbReference type="SUPFAM" id="SSF48726">
    <property type="entry name" value="Immunoglobulin"/>
    <property type="match status" value="1"/>
</dbReference>
<protein>
    <submittedName>
        <fullName evidence="8">Zona pellucida binding protein</fullName>
    </submittedName>
</protein>
<sequence length="347" mass="39333">MENAPRVWLWRNRDYGSQFFPPFSLLLFFLLLQKPPSIGYSYSERLSRQATGNTDIVKIVGSTNAPVKIYVKVNHVSPHLLCIDKRLRNLELIDPVFHWIGPSGKTVSENSYLKITTTGSLIFYNFKKDMSGVYTCSLSYKLTVEDMEKTVQLEYTIYAYIASNFYYEFTARYHSAPCNNIYNTAFEKKLLQILSKLIADLSCEVTLVKSECHHVKMQRAGIQNELFFTFSVIAIEKGTKGTGACTDSSCDSSNRLNKAKSLIKRFFVHQVEVLGKRSEPLPEIYFIEGTLQMVGIDRCNPGYGINALMHPDCPECCVICTPGTYNPHIGIHCLQCNRSHTFGATKC</sequence>
<proteinExistence type="inferred from homology"/>
<evidence type="ECO:0000259" key="7">
    <source>
        <dbReference type="PROSITE" id="PS50835"/>
    </source>
</evidence>
<evidence type="ECO:0000256" key="3">
    <source>
        <dbReference type="ARBA" id="ARBA00007196"/>
    </source>
</evidence>
<dbReference type="Pfam" id="PF20626">
    <property type="entry name" value="EGF_Sp38_C"/>
    <property type="match status" value="1"/>
</dbReference>
<dbReference type="KEGG" id="mdo:100030132"/>
<dbReference type="InterPro" id="IPR036179">
    <property type="entry name" value="Ig-like_dom_sf"/>
</dbReference>
<dbReference type="GO" id="GO:0001669">
    <property type="term" value="C:acrosomal vesicle"/>
    <property type="evidence" value="ECO:0000318"/>
    <property type="project" value="GO_Central"/>
</dbReference>
<keyword evidence="5" id="KW-0325">Glycoprotein</keyword>
<dbReference type="Pfam" id="PF07354">
    <property type="entry name" value="Sp38"/>
    <property type="match status" value="1"/>
</dbReference>
<reference evidence="8" key="2">
    <citation type="submission" date="2025-08" db="UniProtKB">
        <authorList>
            <consortium name="Ensembl"/>
        </authorList>
    </citation>
    <scope>IDENTIFICATION</scope>
</reference>
<dbReference type="eggNOG" id="ENOG502RJ20">
    <property type="taxonomic scope" value="Eukaryota"/>
</dbReference>
<dbReference type="CTD" id="11055"/>
<dbReference type="PANTHER" id="PTHR15443:SF5">
    <property type="entry name" value="ZONA PELLUCIDA-BINDING PROTEIN 1"/>
    <property type="match status" value="1"/>
</dbReference>
<dbReference type="GO" id="GO:0002199">
    <property type="term" value="C:zona pellucida receptor complex"/>
    <property type="evidence" value="ECO:0000318"/>
    <property type="project" value="GO_Central"/>
</dbReference>
<dbReference type="GeneID" id="100030132"/>
<dbReference type="InterPro" id="IPR048806">
    <property type="entry name" value="ZPBP1/2_N"/>
</dbReference>